<sequence>MALPALPPNTLRMLKICIPIALVFLSLVYTLHVGSLAGPIQAIKNAASPAGRRGFSDMIYTLYEPIKLPVTAQHYTDQRGHTFDNGGRDYWKKPMGKDLLIVEIDTRNPSGENEIFNAKKLDWEAVRASGSGLLTVSHINHFIYSQIHGYDYKFFHARKMADHWDTWIKPHVLLEVLRDYKFVVFIDADAIIQHLEVPMEFLFNRWSITPDTSIAMPIDTQQVMNDTGVNISTDSKGNVVLNSGVVVLQNLPYTHEMLQAWAECTTEKRYPGCGKWKNRWSHEQRAFSEYIRYDFNPSGNNIVEIPCNDANGYPGLFPKAGIIDDCKGEFIRHYTLNKPSAKASTGDVLMQSISELLQKNFARNEKDLLIEEAKAEPEPEPGAE</sequence>
<evidence type="ECO:0000256" key="3">
    <source>
        <dbReference type="ARBA" id="ARBA00022679"/>
    </source>
</evidence>
<name>A0AAJ0GRF3_9PEZI</name>
<reference evidence="4" key="1">
    <citation type="journal article" date="2023" name="Mol. Phylogenet. Evol.">
        <title>Genome-scale phylogeny and comparative genomics of the fungal order Sordariales.</title>
        <authorList>
            <person name="Hensen N."/>
            <person name="Bonometti L."/>
            <person name="Westerberg I."/>
            <person name="Brannstrom I.O."/>
            <person name="Guillou S."/>
            <person name="Cros-Aarteil S."/>
            <person name="Calhoun S."/>
            <person name="Haridas S."/>
            <person name="Kuo A."/>
            <person name="Mondo S."/>
            <person name="Pangilinan J."/>
            <person name="Riley R."/>
            <person name="LaButti K."/>
            <person name="Andreopoulos B."/>
            <person name="Lipzen A."/>
            <person name="Chen C."/>
            <person name="Yan M."/>
            <person name="Daum C."/>
            <person name="Ng V."/>
            <person name="Clum A."/>
            <person name="Steindorff A."/>
            <person name="Ohm R.A."/>
            <person name="Martin F."/>
            <person name="Silar P."/>
            <person name="Natvig D.O."/>
            <person name="Lalanne C."/>
            <person name="Gautier V."/>
            <person name="Ament-Velasquez S.L."/>
            <person name="Kruys A."/>
            <person name="Hutchinson M.I."/>
            <person name="Powell A.J."/>
            <person name="Barry K."/>
            <person name="Miller A.N."/>
            <person name="Grigoriev I.V."/>
            <person name="Debuchy R."/>
            <person name="Gladieux P."/>
            <person name="Hiltunen Thoren M."/>
            <person name="Johannesson H."/>
        </authorList>
    </citation>
    <scope>NUCLEOTIDE SEQUENCE</scope>
    <source>
        <strain evidence="4">CBS 333.67</strain>
    </source>
</reference>
<evidence type="ECO:0008006" key="6">
    <source>
        <dbReference type="Google" id="ProtNLM"/>
    </source>
</evidence>
<dbReference type="GeneID" id="87885897"/>
<proteinExistence type="inferred from homology"/>
<accession>A0AAJ0GRF3</accession>
<evidence type="ECO:0000313" key="5">
    <source>
        <dbReference type="Proteomes" id="UP001273166"/>
    </source>
</evidence>
<dbReference type="SUPFAM" id="SSF53448">
    <property type="entry name" value="Nucleotide-diphospho-sugar transferases"/>
    <property type="match status" value="1"/>
</dbReference>
<dbReference type="EMBL" id="JAUDZG010000005">
    <property type="protein sequence ID" value="KAK3304515.1"/>
    <property type="molecule type" value="Genomic_DNA"/>
</dbReference>
<comment type="similarity">
    <text evidence="1">Belongs to the glycosyltransferase 34 family.</text>
</comment>
<evidence type="ECO:0000256" key="2">
    <source>
        <dbReference type="ARBA" id="ARBA00022676"/>
    </source>
</evidence>
<evidence type="ECO:0000256" key="1">
    <source>
        <dbReference type="ARBA" id="ARBA00005664"/>
    </source>
</evidence>
<keyword evidence="5" id="KW-1185">Reference proteome</keyword>
<dbReference type="RefSeq" id="XP_062720295.1">
    <property type="nucleotide sequence ID" value="XM_062867068.1"/>
</dbReference>
<dbReference type="PANTHER" id="PTHR31306:SF3">
    <property type="entry name" value="NUCLEOTIDE-DIPHOSPHO-SUGAR TRANSFERASE DOMAIN-CONTAINING PROTEIN"/>
    <property type="match status" value="1"/>
</dbReference>
<keyword evidence="3" id="KW-0808">Transferase</keyword>
<dbReference type="GO" id="GO:0000139">
    <property type="term" value="C:Golgi membrane"/>
    <property type="evidence" value="ECO:0007669"/>
    <property type="project" value="TreeGrafter"/>
</dbReference>
<evidence type="ECO:0000313" key="4">
    <source>
        <dbReference type="EMBL" id="KAK3304515.1"/>
    </source>
</evidence>
<gene>
    <name evidence="4" type="ORF">B0T15DRAFT_494970</name>
</gene>
<comment type="caution">
    <text evidence="4">The sequence shown here is derived from an EMBL/GenBank/DDBJ whole genome shotgun (WGS) entry which is preliminary data.</text>
</comment>
<dbReference type="PANTHER" id="PTHR31306">
    <property type="entry name" value="ALPHA-1,6-MANNOSYLTRANSFERASE MNN11-RELATED"/>
    <property type="match status" value="1"/>
</dbReference>
<reference evidence="4" key="2">
    <citation type="submission" date="2023-06" db="EMBL/GenBank/DDBJ databases">
        <authorList>
            <consortium name="Lawrence Berkeley National Laboratory"/>
            <person name="Mondo S.J."/>
            <person name="Hensen N."/>
            <person name="Bonometti L."/>
            <person name="Westerberg I."/>
            <person name="Brannstrom I.O."/>
            <person name="Guillou S."/>
            <person name="Cros-Aarteil S."/>
            <person name="Calhoun S."/>
            <person name="Haridas S."/>
            <person name="Kuo A."/>
            <person name="Pangilinan J."/>
            <person name="Riley R."/>
            <person name="Labutti K."/>
            <person name="Andreopoulos B."/>
            <person name="Lipzen A."/>
            <person name="Chen C."/>
            <person name="Yanf M."/>
            <person name="Daum C."/>
            <person name="Ng V."/>
            <person name="Clum A."/>
            <person name="Steindorff A."/>
            <person name="Ohm R."/>
            <person name="Martin F."/>
            <person name="Silar P."/>
            <person name="Natvig D."/>
            <person name="Lalanne C."/>
            <person name="Gautier V."/>
            <person name="Ament-Velasquez S.L."/>
            <person name="Kruys A."/>
            <person name="Hutchinson M.I."/>
            <person name="Powell A.J."/>
            <person name="Barry K."/>
            <person name="Miller A.N."/>
            <person name="Grigoriev I.V."/>
            <person name="Debuchy R."/>
            <person name="Gladieux P."/>
            <person name="Thoren M.H."/>
            <person name="Johannesson H."/>
        </authorList>
    </citation>
    <scope>NUCLEOTIDE SEQUENCE</scope>
    <source>
        <strain evidence="4">CBS 333.67</strain>
    </source>
</reference>
<organism evidence="4 5">
    <name type="scientific">Chaetomium strumarium</name>
    <dbReference type="NCBI Taxonomy" id="1170767"/>
    <lineage>
        <taxon>Eukaryota</taxon>
        <taxon>Fungi</taxon>
        <taxon>Dikarya</taxon>
        <taxon>Ascomycota</taxon>
        <taxon>Pezizomycotina</taxon>
        <taxon>Sordariomycetes</taxon>
        <taxon>Sordariomycetidae</taxon>
        <taxon>Sordariales</taxon>
        <taxon>Chaetomiaceae</taxon>
        <taxon>Chaetomium</taxon>
    </lineage>
</organism>
<keyword evidence="2" id="KW-0328">Glycosyltransferase</keyword>
<dbReference type="Proteomes" id="UP001273166">
    <property type="component" value="Unassembled WGS sequence"/>
</dbReference>
<dbReference type="GO" id="GO:0016757">
    <property type="term" value="F:glycosyltransferase activity"/>
    <property type="evidence" value="ECO:0007669"/>
    <property type="project" value="UniProtKB-KW"/>
</dbReference>
<dbReference type="GO" id="GO:0006487">
    <property type="term" value="P:protein N-linked glycosylation"/>
    <property type="evidence" value="ECO:0007669"/>
    <property type="project" value="TreeGrafter"/>
</dbReference>
<dbReference type="Gene3D" id="3.90.550.10">
    <property type="entry name" value="Spore Coat Polysaccharide Biosynthesis Protein SpsA, Chain A"/>
    <property type="match status" value="1"/>
</dbReference>
<dbReference type="InterPro" id="IPR029044">
    <property type="entry name" value="Nucleotide-diphossugar_trans"/>
</dbReference>
<dbReference type="InterPro" id="IPR008630">
    <property type="entry name" value="Glyco_trans_34"/>
</dbReference>
<protein>
    <recommendedName>
        <fullName evidence="6">Nucleotide-diphospho-sugar transferase domain-containing protein</fullName>
    </recommendedName>
</protein>
<dbReference type="Pfam" id="PF05637">
    <property type="entry name" value="Glyco_transf_34"/>
    <property type="match status" value="1"/>
</dbReference>
<dbReference type="AlphaFoldDB" id="A0AAJ0GRF3"/>